<gene>
    <name evidence="1" type="ORF">K469DRAFT_730028</name>
</gene>
<accession>A0A6A6ESI7</accession>
<protein>
    <submittedName>
        <fullName evidence="1">Uncharacterized protein</fullName>
    </submittedName>
</protein>
<evidence type="ECO:0000313" key="2">
    <source>
        <dbReference type="Proteomes" id="UP000800200"/>
    </source>
</evidence>
<name>A0A6A6ESI7_9PEZI</name>
<dbReference type="Proteomes" id="UP000800200">
    <property type="component" value="Unassembled WGS sequence"/>
</dbReference>
<proteinExistence type="predicted"/>
<dbReference type="OrthoDB" id="4732550at2759"/>
<dbReference type="AlphaFoldDB" id="A0A6A6ESI7"/>
<sequence>MGTQLRVHASQGRVVNKGKDGPLLFSSEPPKSPLAKGTTCDAVERNGAPCKVVLLSNGCAWCTHHFKEMKELTAKWETAQQEAKAVKLRLSVNLRQQLREQFYPRGETDARALADLILMSNFAWQPVPEILGVTSLTPTAKEALGKIIILCSPLNPRISINSLQNMLDDGIILVLKHFYTKLCIDSIRRLYKIVPNLYDRPLASSPDLKSLTPKDAECLEHVAKATIINDFLKGCHASQLEIYYNFFKKAWRPHTLASGSDYTIIYKLLIISYYQKYWFDPTSVLKDCTTGVYLSFISSSKGDFTFMIRPRNYFLDEIHKRTDRLVLVVYEGLNADATVYSSNNNLFIICYRTAKSNKDIKKAKWTTKTSTYNPIVQAGLSFTLFDIIYDTLLYLNGDSSPYPFEMKFPAPPKVQYEAYQTKTTKDYLRDTDRFIRQVINDMGKNKIISPVIKYERPQTRPIIIQGSDSRLNLYFPYEFRVLFANRYKEEHLKRHGKRKLNFVTWEGHIYHWNVMPFDRSWSEGAWQHCLDHYINSRYSFIMFYLTTFIICAVNKGDTEKAASTILDKTEKRK</sequence>
<reference evidence="1" key="1">
    <citation type="journal article" date="2020" name="Stud. Mycol.">
        <title>101 Dothideomycetes genomes: a test case for predicting lifestyles and emergence of pathogens.</title>
        <authorList>
            <person name="Haridas S."/>
            <person name="Albert R."/>
            <person name="Binder M."/>
            <person name="Bloem J."/>
            <person name="Labutti K."/>
            <person name="Salamov A."/>
            <person name="Andreopoulos B."/>
            <person name="Baker S."/>
            <person name="Barry K."/>
            <person name="Bills G."/>
            <person name="Bluhm B."/>
            <person name="Cannon C."/>
            <person name="Castanera R."/>
            <person name="Culley D."/>
            <person name="Daum C."/>
            <person name="Ezra D."/>
            <person name="Gonzalez J."/>
            <person name="Henrissat B."/>
            <person name="Kuo A."/>
            <person name="Liang C."/>
            <person name="Lipzen A."/>
            <person name="Lutzoni F."/>
            <person name="Magnuson J."/>
            <person name="Mondo S."/>
            <person name="Nolan M."/>
            <person name="Ohm R."/>
            <person name="Pangilinan J."/>
            <person name="Park H.-J."/>
            <person name="Ramirez L."/>
            <person name="Alfaro M."/>
            <person name="Sun H."/>
            <person name="Tritt A."/>
            <person name="Yoshinaga Y."/>
            <person name="Zwiers L.-H."/>
            <person name="Turgeon B."/>
            <person name="Goodwin S."/>
            <person name="Spatafora J."/>
            <person name="Crous P."/>
            <person name="Grigoriev I."/>
        </authorList>
    </citation>
    <scope>NUCLEOTIDE SEQUENCE</scope>
    <source>
        <strain evidence="1">CBS 207.26</strain>
    </source>
</reference>
<dbReference type="EMBL" id="ML994614">
    <property type="protein sequence ID" value="KAF2193050.1"/>
    <property type="molecule type" value="Genomic_DNA"/>
</dbReference>
<keyword evidence="2" id="KW-1185">Reference proteome</keyword>
<evidence type="ECO:0000313" key="1">
    <source>
        <dbReference type="EMBL" id="KAF2193050.1"/>
    </source>
</evidence>
<organism evidence="1 2">
    <name type="scientific">Zopfia rhizophila CBS 207.26</name>
    <dbReference type="NCBI Taxonomy" id="1314779"/>
    <lineage>
        <taxon>Eukaryota</taxon>
        <taxon>Fungi</taxon>
        <taxon>Dikarya</taxon>
        <taxon>Ascomycota</taxon>
        <taxon>Pezizomycotina</taxon>
        <taxon>Dothideomycetes</taxon>
        <taxon>Dothideomycetes incertae sedis</taxon>
        <taxon>Zopfiaceae</taxon>
        <taxon>Zopfia</taxon>
    </lineage>
</organism>